<sequence length="189" mass="21026">MRASTKRILSIGISGILFIAALVVYANLIRPATVLVGQKRSELYSKESAFENQKLAVQKVKELISKLQGVAELQRTVSLVMPSRPDITQVLNQLQAITNTYQTNLKSFTIRTLPFEGNSKALVKRIGTLELDVTVTGSYDSVKNFLRAMETNVRVFNVKRFRVSPAGGSQGGVQDFFTAQVTFQAYYQE</sequence>
<keyword evidence="1" id="KW-1133">Transmembrane helix</keyword>
<comment type="caution">
    <text evidence="2">The sequence shown here is derived from an EMBL/GenBank/DDBJ whole genome shotgun (WGS) entry which is preliminary data.</text>
</comment>
<evidence type="ECO:0000313" key="2">
    <source>
        <dbReference type="EMBL" id="OGG42441.1"/>
    </source>
</evidence>
<dbReference type="Gene3D" id="3.30.70.60">
    <property type="match status" value="1"/>
</dbReference>
<dbReference type="Proteomes" id="UP000176996">
    <property type="component" value="Unassembled WGS sequence"/>
</dbReference>
<keyword evidence="1" id="KW-0812">Transmembrane</keyword>
<protein>
    <recommendedName>
        <fullName evidence="4">Pilus assembly protein PilO</fullName>
    </recommendedName>
</protein>
<organism evidence="2 3">
    <name type="scientific">Candidatus Jorgensenbacteria bacterium RIFCSPLOWO2_01_FULL_45_25b</name>
    <dbReference type="NCBI Taxonomy" id="1798471"/>
    <lineage>
        <taxon>Bacteria</taxon>
        <taxon>Candidatus Joergenseniibacteriota</taxon>
    </lineage>
</organism>
<feature type="transmembrane region" description="Helical" evidence="1">
    <location>
        <begin position="7"/>
        <end position="28"/>
    </location>
</feature>
<name>A0A1F6BZV5_9BACT</name>
<evidence type="ECO:0000256" key="1">
    <source>
        <dbReference type="SAM" id="Phobius"/>
    </source>
</evidence>
<evidence type="ECO:0008006" key="4">
    <source>
        <dbReference type="Google" id="ProtNLM"/>
    </source>
</evidence>
<proteinExistence type="predicted"/>
<dbReference type="EMBL" id="MFKK01000003">
    <property type="protein sequence ID" value="OGG42441.1"/>
    <property type="molecule type" value="Genomic_DNA"/>
</dbReference>
<keyword evidence="1" id="KW-0472">Membrane</keyword>
<dbReference type="STRING" id="1798471.A3A21_00765"/>
<dbReference type="AlphaFoldDB" id="A0A1F6BZV5"/>
<reference evidence="2 3" key="1">
    <citation type="journal article" date="2016" name="Nat. Commun.">
        <title>Thousands of microbial genomes shed light on interconnected biogeochemical processes in an aquifer system.</title>
        <authorList>
            <person name="Anantharaman K."/>
            <person name="Brown C.T."/>
            <person name="Hug L.A."/>
            <person name="Sharon I."/>
            <person name="Castelle C.J."/>
            <person name="Probst A.J."/>
            <person name="Thomas B.C."/>
            <person name="Singh A."/>
            <person name="Wilkins M.J."/>
            <person name="Karaoz U."/>
            <person name="Brodie E.L."/>
            <person name="Williams K.H."/>
            <person name="Hubbard S.S."/>
            <person name="Banfield J.F."/>
        </authorList>
    </citation>
    <scope>NUCLEOTIDE SEQUENCE [LARGE SCALE GENOMIC DNA]</scope>
</reference>
<evidence type="ECO:0000313" key="3">
    <source>
        <dbReference type="Proteomes" id="UP000176996"/>
    </source>
</evidence>
<gene>
    <name evidence="2" type="ORF">A3A21_00765</name>
</gene>
<dbReference type="InterPro" id="IPR014717">
    <property type="entry name" value="Transl_elong_EF1B/ribsomal_bS6"/>
</dbReference>
<accession>A0A1F6BZV5</accession>